<accession>E4ZUM7</accession>
<keyword evidence="2" id="KW-1185">Reference proteome</keyword>
<dbReference type="AlphaFoldDB" id="E4ZUM7"/>
<dbReference type="EMBL" id="FP929126">
    <property type="protein sequence ID" value="CBX95106.1"/>
    <property type="molecule type" value="Genomic_DNA"/>
</dbReference>
<protein>
    <submittedName>
        <fullName evidence="1">Predicted protein</fullName>
    </submittedName>
</protein>
<evidence type="ECO:0000313" key="1">
    <source>
        <dbReference type="EMBL" id="CBX95106.1"/>
    </source>
</evidence>
<organism evidence="2">
    <name type="scientific">Leptosphaeria maculans (strain JN3 / isolate v23.1.3 / race Av1-4-5-6-7-8)</name>
    <name type="common">Blackleg fungus</name>
    <name type="synonym">Phoma lingam</name>
    <dbReference type="NCBI Taxonomy" id="985895"/>
    <lineage>
        <taxon>Eukaryota</taxon>
        <taxon>Fungi</taxon>
        <taxon>Dikarya</taxon>
        <taxon>Ascomycota</taxon>
        <taxon>Pezizomycotina</taxon>
        <taxon>Dothideomycetes</taxon>
        <taxon>Pleosporomycetidae</taxon>
        <taxon>Pleosporales</taxon>
        <taxon>Pleosporineae</taxon>
        <taxon>Leptosphaeriaceae</taxon>
        <taxon>Plenodomus</taxon>
        <taxon>Plenodomus lingam/Leptosphaeria maculans species complex</taxon>
    </lineage>
</organism>
<dbReference type="Proteomes" id="UP000002668">
    <property type="component" value="Genome"/>
</dbReference>
<dbReference type="HOGENOM" id="CLU_2441259_0_0_1"/>
<dbReference type="InParanoid" id="E4ZUM7"/>
<reference evidence="2" key="1">
    <citation type="journal article" date="2011" name="Nat. Commun.">
        <title>Effector diversification within compartments of the Leptosphaeria maculans genome affected by Repeat-Induced Point mutations.</title>
        <authorList>
            <person name="Rouxel T."/>
            <person name="Grandaubert J."/>
            <person name="Hane J.K."/>
            <person name="Hoede C."/>
            <person name="van de Wouw A.P."/>
            <person name="Couloux A."/>
            <person name="Dominguez V."/>
            <person name="Anthouard V."/>
            <person name="Bally P."/>
            <person name="Bourras S."/>
            <person name="Cozijnsen A.J."/>
            <person name="Ciuffetti L.M."/>
            <person name="Degrave A."/>
            <person name="Dilmaghani A."/>
            <person name="Duret L."/>
            <person name="Fudal I."/>
            <person name="Goodwin S.B."/>
            <person name="Gout L."/>
            <person name="Glaser N."/>
            <person name="Linglin J."/>
            <person name="Kema G.H.J."/>
            <person name="Lapalu N."/>
            <person name="Lawrence C.B."/>
            <person name="May K."/>
            <person name="Meyer M."/>
            <person name="Ollivier B."/>
            <person name="Poulain J."/>
            <person name="Schoch C.L."/>
            <person name="Simon A."/>
            <person name="Spatafora J.W."/>
            <person name="Stachowiak A."/>
            <person name="Turgeon B.G."/>
            <person name="Tyler B.M."/>
            <person name="Vincent D."/>
            <person name="Weissenbach J."/>
            <person name="Amselem J."/>
            <person name="Quesneville H."/>
            <person name="Oliver R.P."/>
            <person name="Wincker P."/>
            <person name="Balesdent M.-H."/>
            <person name="Howlett B.J."/>
        </authorList>
    </citation>
    <scope>NUCLEOTIDE SEQUENCE [LARGE SCALE GENOMIC DNA]</scope>
    <source>
        <strain evidence="2">JN3 / isolate v23.1.3 / race Av1-4-5-6-7-8</strain>
    </source>
</reference>
<proteinExistence type="predicted"/>
<name>E4ZUM7_LEPMJ</name>
<sequence>MQLMHVGRIRQLESGGRRGIVLDAATVRQHIADHHHKMTCSAWIAIRDRIRLPDLEEVGNHIYQRGELQNQHLLDEKGQGAEIRVCWTAN</sequence>
<gene>
    <name evidence="1" type="ORF">LEMA_uP115210.1</name>
</gene>
<dbReference type="VEuPathDB" id="FungiDB:LEMA_uP115210.1"/>
<evidence type="ECO:0000313" key="2">
    <source>
        <dbReference type="Proteomes" id="UP000002668"/>
    </source>
</evidence>